<keyword evidence="5" id="KW-0788">Thiol protease</keyword>
<comment type="similarity">
    <text evidence="1">Belongs to the peptidase C15 family.</text>
</comment>
<organism evidence="6 7">
    <name type="scientific">Bursaphelenchus okinawaensis</name>
    <dbReference type="NCBI Taxonomy" id="465554"/>
    <lineage>
        <taxon>Eukaryota</taxon>
        <taxon>Metazoa</taxon>
        <taxon>Ecdysozoa</taxon>
        <taxon>Nematoda</taxon>
        <taxon>Chromadorea</taxon>
        <taxon>Rhabditida</taxon>
        <taxon>Tylenchina</taxon>
        <taxon>Tylenchomorpha</taxon>
        <taxon>Aphelenchoidea</taxon>
        <taxon>Aphelenchoididae</taxon>
        <taxon>Bursaphelenchus</taxon>
    </lineage>
</organism>
<evidence type="ECO:0000256" key="4">
    <source>
        <dbReference type="ARBA" id="ARBA00022801"/>
    </source>
</evidence>
<accession>A0A811JRM3</accession>
<dbReference type="GO" id="GO:0016920">
    <property type="term" value="F:pyroglutamyl-peptidase activity"/>
    <property type="evidence" value="ECO:0007669"/>
    <property type="project" value="InterPro"/>
</dbReference>
<evidence type="ECO:0000256" key="5">
    <source>
        <dbReference type="ARBA" id="ARBA00022807"/>
    </source>
</evidence>
<keyword evidence="2" id="KW-0963">Cytoplasm</keyword>
<dbReference type="EMBL" id="CAJFCW020000001">
    <property type="protein sequence ID" value="CAG9080422.1"/>
    <property type="molecule type" value="Genomic_DNA"/>
</dbReference>
<evidence type="ECO:0000256" key="1">
    <source>
        <dbReference type="ARBA" id="ARBA00006641"/>
    </source>
</evidence>
<evidence type="ECO:0000313" key="6">
    <source>
        <dbReference type="EMBL" id="CAD5206080.1"/>
    </source>
</evidence>
<keyword evidence="3" id="KW-0645">Protease</keyword>
<keyword evidence="4" id="KW-0378">Hydrolase</keyword>
<evidence type="ECO:0000256" key="3">
    <source>
        <dbReference type="ARBA" id="ARBA00022670"/>
    </source>
</evidence>
<dbReference type="AlphaFoldDB" id="A0A811JRM3"/>
<dbReference type="Proteomes" id="UP000614601">
    <property type="component" value="Unassembled WGS sequence"/>
</dbReference>
<evidence type="ECO:0008006" key="8">
    <source>
        <dbReference type="Google" id="ProtNLM"/>
    </source>
</evidence>
<dbReference type="PANTHER" id="PTHR23402">
    <property type="entry name" value="PROTEASE FAMILY C15 PYROGLUTAMYL-PEPTIDASE I-RELATED"/>
    <property type="match status" value="1"/>
</dbReference>
<comment type="caution">
    <text evidence="6">The sequence shown here is derived from an EMBL/GenBank/DDBJ whole genome shotgun (WGS) entry which is preliminary data.</text>
</comment>
<dbReference type="GO" id="GO:0005829">
    <property type="term" value="C:cytosol"/>
    <property type="evidence" value="ECO:0007669"/>
    <property type="project" value="InterPro"/>
</dbReference>
<dbReference type="InterPro" id="IPR000816">
    <property type="entry name" value="Peptidase_C15"/>
</dbReference>
<proteinExistence type="inferred from homology"/>
<evidence type="ECO:0000313" key="7">
    <source>
        <dbReference type="Proteomes" id="UP000614601"/>
    </source>
</evidence>
<dbReference type="Proteomes" id="UP000783686">
    <property type="component" value="Unassembled WGS sequence"/>
</dbReference>
<dbReference type="Pfam" id="PF01470">
    <property type="entry name" value="Peptidase_C15"/>
    <property type="match status" value="1"/>
</dbReference>
<name>A0A811JRM3_9BILA</name>
<gene>
    <name evidence="6" type="ORF">BOKJ2_LOCUS764</name>
</gene>
<keyword evidence="7" id="KW-1185">Reference proteome</keyword>
<dbReference type="SUPFAM" id="SSF53182">
    <property type="entry name" value="Pyrrolidone carboxyl peptidase (pyroglutamate aminopeptidase)"/>
    <property type="match status" value="1"/>
</dbReference>
<dbReference type="GO" id="GO:0006508">
    <property type="term" value="P:proteolysis"/>
    <property type="evidence" value="ECO:0007669"/>
    <property type="project" value="UniProtKB-KW"/>
</dbReference>
<dbReference type="PANTHER" id="PTHR23402:SF1">
    <property type="entry name" value="PYROGLUTAMYL-PEPTIDASE I"/>
    <property type="match status" value="1"/>
</dbReference>
<reference evidence="6" key="1">
    <citation type="submission" date="2020-09" db="EMBL/GenBank/DDBJ databases">
        <authorList>
            <person name="Kikuchi T."/>
        </authorList>
    </citation>
    <scope>NUCLEOTIDE SEQUENCE</scope>
    <source>
        <strain evidence="6">SH1</strain>
    </source>
</reference>
<dbReference type="OrthoDB" id="407146at2759"/>
<dbReference type="EMBL" id="CAJFDH010000001">
    <property type="protein sequence ID" value="CAD5206080.1"/>
    <property type="molecule type" value="Genomic_DNA"/>
</dbReference>
<dbReference type="PRINTS" id="PR00706">
    <property type="entry name" value="PYROGLUPTASE"/>
</dbReference>
<evidence type="ECO:0000256" key="2">
    <source>
        <dbReference type="ARBA" id="ARBA00022490"/>
    </source>
</evidence>
<dbReference type="InterPro" id="IPR016125">
    <property type="entry name" value="Peptidase_C15-like"/>
</dbReference>
<sequence length="197" mass="21868">MPSKRISVTGFQSFGSYDVNPSEIIVSRLEKHEFSKNLDVDFRLVAVNYEVADACSEQICGIDTSDFVIHIGVHPVRNRICLEKQAKAFGYCSHDVNGQVPLHNRPKVCNGQITEVLQSNLDTDEVIKNLKGVPDLLEVKTSHDPGRYLCSYIFYSSLENNKGNALFIHIPTFSEVATVDVVSNIVAQVIESIGKVL</sequence>
<dbReference type="InterPro" id="IPR036440">
    <property type="entry name" value="Peptidase_C15-like_sf"/>
</dbReference>
<protein>
    <recommendedName>
        <fullName evidence="8">Pyroglutamyl-peptidase I</fullName>
    </recommendedName>
</protein>
<dbReference type="Gene3D" id="3.40.630.20">
    <property type="entry name" value="Peptidase C15, pyroglutamyl peptidase I-like"/>
    <property type="match status" value="1"/>
</dbReference>